<feature type="transmembrane region" description="Helical" evidence="8">
    <location>
        <begin position="234"/>
        <end position="252"/>
    </location>
</feature>
<feature type="region of interest" description="Disordered" evidence="7">
    <location>
        <begin position="497"/>
        <end position="523"/>
    </location>
</feature>
<feature type="transmembrane region" description="Helical" evidence="8">
    <location>
        <begin position="205"/>
        <end position="222"/>
    </location>
</feature>
<gene>
    <name evidence="10" type="primary">lfrA</name>
    <name evidence="10" type="ORF">Lsed01_00469</name>
</gene>
<dbReference type="PROSITE" id="PS00216">
    <property type="entry name" value="SUGAR_TRANSPORT_1"/>
    <property type="match status" value="1"/>
</dbReference>
<evidence type="ECO:0000256" key="2">
    <source>
        <dbReference type="ARBA" id="ARBA00022448"/>
    </source>
</evidence>
<feature type="transmembrane region" description="Helical" evidence="8">
    <location>
        <begin position="362"/>
        <end position="384"/>
    </location>
</feature>
<feature type="transmembrane region" description="Helical" evidence="8">
    <location>
        <begin position="405"/>
        <end position="426"/>
    </location>
</feature>
<evidence type="ECO:0000256" key="3">
    <source>
        <dbReference type="ARBA" id="ARBA00022475"/>
    </source>
</evidence>
<sequence>MQASSPLTPATASPRRWAALAVLTLAIALLAIDGTVLLLAVPSLAADLGATASQVLWIGDIYSLAIAGLLVTMGALADRLGRKRVLLVGAAAFGAASVLAAFAPSAEVLMLARLLLGIAGASLMPSTLAIIRTLFEDPRERTRAIAIWAAAAGGGAAIGPLVGGVLLEHFWWGAVFLINVPVMIVLVVAGAVMLPESRDPRPGPFDPLAAALSILTLVPLVYAVKHLVVDGPGVSVAVAAVMGAAAGAWFVARQRRSASPLIDVALFARADFSGAVASNFIAVFALTGLLFFLSQYLQLVRGLGPLHAGLAELPAALASMAAIAVVGWLVARAGRGRAIAIALAATSGGLLAVAFAEGASSLVWLLVALVPIGLGVGLAQTLTTDAVVSAVPARKAGAASAISEVSYELGVGLGIAVLGSLMTALYRAGVTVPSGTSGAESDALRDSLASASATGAPDVIDAAREAFVAAMQATSVVAAILTAIGAVVAWRTIRPAPTDDATEADQPEDSEPSASIDARMSAS</sequence>
<dbReference type="PROSITE" id="PS50850">
    <property type="entry name" value="MFS"/>
    <property type="match status" value="1"/>
</dbReference>
<proteinExistence type="predicted"/>
<evidence type="ECO:0000256" key="7">
    <source>
        <dbReference type="SAM" id="MobiDB-lite"/>
    </source>
</evidence>
<keyword evidence="4 8" id="KW-0812">Transmembrane</keyword>
<keyword evidence="2" id="KW-0813">Transport</keyword>
<feature type="transmembrane region" description="Helical" evidence="8">
    <location>
        <begin position="110"/>
        <end position="131"/>
    </location>
</feature>
<feature type="domain" description="Major facilitator superfamily (MFS) profile" evidence="9">
    <location>
        <begin position="19"/>
        <end position="497"/>
    </location>
</feature>
<evidence type="ECO:0000259" key="9">
    <source>
        <dbReference type="PROSITE" id="PS50850"/>
    </source>
</evidence>
<protein>
    <submittedName>
        <fullName evidence="10">Multidrug efflux pump LfrA</fullName>
    </submittedName>
</protein>
<dbReference type="Gene3D" id="1.20.1720.10">
    <property type="entry name" value="Multidrug resistance protein D"/>
    <property type="match status" value="1"/>
</dbReference>
<organism evidence="10 11">
    <name type="scientific">Demequina sediminis</name>
    <dbReference type="NCBI Taxonomy" id="1930058"/>
    <lineage>
        <taxon>Bacteria</taxon>
        <taxon>Bacillati</taxon>
        <taxon>Actinomycetota</taxon>
        <taxon>Actinomycetes</taxon>
        <taxon>Micrococcales</taxon>
        <taxon>Demequinaceae</taxon>
        <taxon>Demequina</taxon>
    </lineage>
</organism>
<feature type="transmembrane region" description="Helical" evidence="8">
    <location>
        <begin position="55"/>
        <end position="77"/>
    </location>
</feature>
<evidence type="ECO:0000256" key="5">
    <source>
        <dbReference type="ARBA" id="ARBA00022989"/>
    </source>
</evidence>
<keyword evidence="11" id="KW-1185">Reference proteome</keyword>
<dbReference type="PANTHER" id="PTHR42718:SF47">
    <property type="entry name" value="METHYL VIOLOGEN RESISTANCE PROTEIN SMVA"/>
    <property type="match status" value="1"/>
</dbReference>
<dbReference type="CDD" id="cd17321">
    <property type="entry name" value="MFS_MMR_MDR_like"/>
    <property type="match status" value="1"/>
</dbReference>
<evidence type="ECO:0000256" key="4">
    <source>
        <dbReference type="ARBA" id="ARBA00022692"/>
    </source>
</evidence>
<dbReference type="InterPro" id="IPR036259">
    <property type="entry name" value="MFS_trans_sf"/>
</dbReference>
<feature type="transmembrane region" description="Helical" evidence="8">
    <location>
        <begin position="84"/>
        <end position="104"/>
    </location>
</feature>
<evidence type="ECO:0000256" key="6">
    <source>
        <dbReference type="ARBA" id="ARBA00023136"/>
    </source>
</evidence>
<evidence type="ECO:0000256" key="1">
    <source>
        <dbReference type="ARBA" id="ARBA00004651"/>
    </source>
</evidence>
<dbReference type="SUPFAM" id="SSF103473">
    <property type="entry name" value="MFS general substrate transporter"/>
    <property type="match status" value="1"/>
</dbReference>
<dbReference type="PANTHER" id="PTHR42718">
    <property type="entry name" value="MAJOR FACILITATOR SUPERFAMILY MULTIDRUG TRANSPORTER MFSC"/>
    <property type="match status" value="1"/>
</dbReference>
<reference evidence="10 11" key="1">
    <citation type="submission" date="2024-02" db="EMBL/GenBank/DDBJ databases">
        <title>Lysinimicrobium sediminis NBRC 112286.</title>
        <authorList>
            <person name="Ichikawa N."/>
            <person name="Katano-Makiyama Y."/>
            <person name="Hidaka K."/>
        </authorList>
    </citation>
    <scope>NUCLEOTIDE SEQUENCE [LARGE SCALE GENOMIC DNA]</scope>
    <source>
        <strain evidence="10 11">NBRC 112286</strain>
    </source>
</reference>
<accession>A0ABP9WDY8</accession>
<dbReference type="InterPro" id="IPR005829">
    <property type="entry name" value="Sugar_transporter_CS"/>
</dbReference>
<evidence type="ECO:0000313" key="11">
    <source>
        <dbReference type="Proteomes" id="UP001426770"/>
    </source>
</evidence>
<feature type="transmembrane region" description="Helical" evidence="8">
    <location>
        <begin position="169"/>
        <end position="193"/>
    </location>
</feature>
<dbReference type="RefSeq" id="WP_286213939.1">
    <property type="nucleotide sequence ID" value="NZ_AP027736.1"/>
</dbReference>
<dbReference type="InterPro" id="IPR011701">
    <property type="entry name" value="MFS"/>
</dbReference>
<dbReference type="Pfam" id="PF07690">
    <property type="entry name" value="MFS_1"/>
    <property type="match status" value="1"/>
</dbReference>
<feature type="compositionally biased region" description="Acidic residues" evidence="7">
    <location>
        <begin position="500"/>
        <end position="511"/>
    </location>
</feature>
<dbReference type="InterPro" id="IPR020846">
    <property type="entry name" value="MFS_dom"/>
</dbReference>
<dbReference type="EMBL" id="BAABRR010000002">
    <property type="protein sequence ID" value="GAA5518052.1"/>
    <property type="molecule type" value="Genomic_DNA"/>
</dbReference>
<evidence type="ECO:0000256" key="8">
    <source>
        <dbReference type="SAM" id="Phobius"/>
    </source>
</evidence>
<feature type="transmembrane region" description="Helical" evidence="8">
    <location>
        <begin position="313"/>
        <end position="331"/>
    </location>
</feature>
<feature type="transmembrane region" description="Helical" evidence="8">
    <location>
        <begin position="272"/>
        <end position="293"/>
    </location>
</feature>
<name>A0ABP9WDY8_9MICO</name>
<feature type="transmembrane region" description="Helical" evidence="8">
    <location>
        <begin position="466"/>
        <end position="490"/>
    </location>
</feature>
<keyword evidence="6 8" id="KW-0472">Membrane</keyword>
<comment type="caution">
    <text evidence="10">The sequence shown here is derived from an EMBL/GenBank/DDBJ whole genome shotgun (WGS) entry which is preliminary data.</text>
</comment>
<feature type="transmembrane region" description="Helical" evidence="8">
    <location>
        <begin position="143"/>
        <end position="163"/>
    </location>
</feature>
<feature type="transmembrane region" description="Helical" evidence="8">
    <location>
        <begin position="338"/>
        <end position="356"/>
    </location>
</feature>
<dbReference type="Proteomes" id="UP001426770">
    <property type="component" value="Unassembled WGS sequence"/>
</dbReference>
<keyword evidence="3" id="KW-1003">Cell membrane</keyword>
<evidence type="ECO:0000313" key="10">
    <source>
        <dbReference type="EMBL" id="GAA5518052.1"/>
    </source>
</evidence>
<comment type="subcellular location">
    <subcellularLocation>
        <location evidence="1">Cell membrane</location>
        <topology evidence="1">Multi-pass membrane protein</topology>
    </subcellularLocation>
</comment>
<dbReference type="Gene3D" id="1.20.1250.20">
    <property type="entry name" value="MFS general substrate transporter like domains"/>
    <property type="match status" value="1"/>
</dbReference>
<keyword evidence="5 8" id="KW-1133">Transmembrane helix</keyword>